<evidence type="ECO:0000313" key="2">
    <source>
        <dbReference type="Proteomes" id="UP000237344"/>
    </source>
</evidence>
<organism evidence="1 2">
    <name type="scientific">Novacetimonas maltaceti</name>
    <dbReference type="NCBI Taxonomy" id="1203393"/>
    <lineage>
        <taxon>Bacteria</taxon>
        <taxon>Pseudomonadati</taxon>
        <taxon>Pseudomonadota</taxon>
        <taxon>Alphaproteobacteria</taxon>
        <taxon>Acetobacterales</taxon>
        <taxon>Acetobacteraceae</taxon>
        <taxon>Novacetimonas</taxon>
    </lineage>
</organism>
<gene>
    <name evidence="1" type="ORF">KMAL_11600</name>
</gene>
<proteinExistence type="predicted"/>
<reference evidence="1 2" key="1">
    <citation type="submission" date="2018-01" db="EMBL/GenBank/DDBJ databases">
        <title>Draft Genome Sequence of Komagataeibacter maltaceti LMG 1529, a Vinegar Producing Acetic Acid Bacterium Isolated from Malt Vinegar Brewery Acetifiers.</title>
        <authorList>
            <person name="Zhang Q."/>
            <person name="Hollensteiner J."/>
            <person name="Poehlein A."/>
            <person name="Daniel R."/>
        </authorList>
    </citation>
    <scope>NUCLEOTIDE SEQUENCE [LARGE SCALE GENOMIC DNA]</scope>
    <source>
        <strain evidence="1 2">LMG 1529</strain>
    </source>
</reference>
<dbReference type="EMBL" id="POTC01000010">
    <property type="protein sequence ID" value="POF63252.1"/>
    <property type="molecule type" value="Genomic_DNA"/>
</dbReference>
<dbReference type="AlphaFoldDB" id="A0A2S3W2Z7"/>
<protein>
    <submittedName>
        <fullName evidence="1">Uncharacterized protein</fullName>
    </submittedName>
</protein>
<keyword evidence="2" id="KW-1185">Reference proteome</keyword>
<accession>A0A2S3W2Z7</accession>
<evidence type="ECO:0000313" key="1">
    <source>
        <dbReference type="EMBL" id="POF63252.1"/>
    </source>
</evidence>
<sequence>MTVQMQDKEMVAGITDGNRTALCQLDLDVEVCVTDRVVLPE</sequence>
<dbReference type="Proteomes" id="UP000237344">
    <property type="component" value="Unassembled WGS sequence"/>
</dbReference>
<comment type="caution">
    <text evidence="1">The sequence shown here is derived from an EMBL/GenBank/DDBJ whole genome shotgun (WGS) entry which is preliminary data.</text>
</comment>
<name>A0A2S3W2Z7_9PROT</name>